<organism evidence="1">
    <name type="scientific">uncultured Caudovirales phage</name>
    <dbReference type="NCBI Taxonomy" id="2100421"/>
    <lineage>
        <taxon>Viruses</taxon>
        <taxon>Duplodnaviria</taxon>
        <taxon>Heunggongvirae</taxon>
        <taxon>Uroviricota</taxon>
        <taxon>Caudoviricetes</taxon>
        <taxon>Peduoviridae</taxon>
        <taxon>Maltschvirus</taxon>
        <taxon>Maltschvirus maltsch</taxon>
    </lineage>
</organism>
<name>A0A6J5PV15_9CAUD</name>
<protein>
    <submittedName>
        <fullName evidence="1">Uncharacterized protein</fullName>
    </submittedName>
</protein>
<dbReference type="EMBL" id="LR796923">
    <property type="protein sequence ID" value="CAB4175643.1"/>
    <property type="molecule type" value="Genomic_DNA"/>
</dbReference>
<proteinExistence type="predicted"/>
<reference evidence="1" key="1">
    <citation type="submission" date="2020-05" db="EMBL/GenBank/DDBJ databases">
        <authorList>
            <person name="Chiriac C."/>
            <person name="Salcher M."/>
            <person name="Ghai R."/>
            <person name="Kavagutti S V."/>
        </authorList>
    </citation>
    <scope>NUCLEOTIDE SEQUENCE</scope>
</reference>
<sequence length="75" mass="8184">MVWIKLTHTGGSVYLNLEQVYRYESTSATEITFYDANSILPTTYTFATAAALTACMAKLASISKVIDIDQLATQG</sequence>
<evidence type="ECO:0000313" key="1">
    <source>
        <dbReference type="EMBL" id="CAB4175643.1"/>
    </source>
</evidence>
<accession>A0A6J5PV15</accession>
<gene>
    <name evidence="1" type="ORF">UFOVP972_293</name>
</gene>